<evidence type="ECO:0000256" key="4">
    <source>
        <dbReference type="ARBA" id="ARBA00023242"/>
    </source>
</evidence>
<dbReference type="EMBL" id="GL732530">
    <property type="protein sequence ID" value="EFX86301.1"/>
    <property type="molecule type" value="Genomic_DNA"/>
</dbReference>
<dbReference type="GO" id="GO:0000978">
    <property type="term" value="F:RNA polymerase II cis-regulatory region sequence-specific DNA binding"/>
    <property type="evidence" value="ECO:0000318"/>
    <property type="project" value="GO_Central"/>
</dbReference>
<feature type="compositionally biased region" description="Polar residues" evidence="5">
    <location>
        <begin position="612"/>
        <end position="629"/>
    </location>
</feature>
<dbReference type="STRING" id="6669.E9G2J3"/>
<feature type="region of interest" description="Disordered" evidence="5">
    <location>
        <begin position="276"/>
        <end position="315"/>
    </location>
</feature>
<comment type="subcellular location">
    <subcellularLocation>
        <location evidence="1">Nucleus</location>
    </subcellularLocation>
</comment>
<evidence type="ECO:0000259" key="6">
    <source>
        <dbReference type="PROSITE" id="PS51062"/>
    </source>
</evidence>
<feature type="region of interest" description="Disordered" evidence="5">
    <location>
        <begin position="21"/>
        <end position="51"/>
    </location>
</feature>
<dbReference type="Gene3D" id="2.60.40.720">
    <property type="match status" value="1"/>
</dbReference>
<dbReference type="Proteomes" id="UP000000305">
    <property type="component" value="Unassembled WGS sequence"/>
</dbReference>
<protein>
    <submittedName>
        <fullName evidence="7">Transcription factor runt-like protein</fullName>
    </submittedName>
</protein>
<dbReference type="eggNOG" id="KOG3982">
    <property type="taxonomic scope" value="Eukaryota"/>
</dbReference>
<dbReference type="InterPro" id="IPR012346">
    <property type="entry name" value="p53/RUNT-type_TF_DNA-bd_sf"/>
</dbReference>
<dbReference type="FunFam" id="2.60.40.720:FF:000004">
    <property type="entry name" value="runt-related transcription factor 3"/>
    <property type="match status" value="1"/>
</dbReference>
<evidence type="ECO:0000256" key="3">
    <source>
        <dbReference type="ARBA" id="ARBA00023163"/>
    </source>
</evidence>
<dbReference type="GO" id="GO:0005634">
    <property type="term" value="C:nucleus"/>
    <property type="evidence" value="ECO:0007669"/>
    <property type="project" value="UniProtKB-SubCell"/>
</dbReference>
<gene>
    <name evidence="7" type="primary">RUN2</name>
    <name evidence="7" type="ORF">DAPPUDRAFT_290555</name>
</gene>
<evidence type="ECO:0000256" key="5">
    <source>
        <dbReference type="SAM" id="MobiDB-lite"/>
    </source>
</evidence>
<evidence type="ECO:0000256" key="1">
    <source>
        <dbReference type="ARBA" id="ARBA00004123"/>
    </source>
</evidence>
<dbReference type="Pfam" id="PF00853">
    <property type="entry name" value="Runt"/>
    <property type="match status" value="1"/>
</dbReference>
<dbReference type="KEGG" id="dpx:DAPPUDRAFT_290555"/>
<sequence length="654" mass="68238">MLLANEMHMPSGSAAAIPHHQTVSGELSSPTESTSSSPSQGGRPDSAPSSTDLLWTDRALTEIIGDPSAPSALLGGELVRTGSPCVICTALPTHWRSNKTLPTAFRVVCLGGVEDGTLVTVRAGNDENCSSELRNATAIVKNHVAKFNDLRFIGRSGRGKSFTLTITVSTTPPQIATYSKAIKVTVDGPREPRSKTQDINEFHRMAPVLASFLVPIVPERDVGNSKGSLRQQQSFRPFGLSATQRPYMPESLRELDSHRRKNDALASLHPLGFTTINNHLDGGQPNHLSTNQDATWPPYGGSGGSSAGALSSGSSSSSTISSSYPSYLGCNVTSSPSATYNPPVLTYTDLGVGGSGSTPSSNNALNASIAHGQIVPTTVGLGDCNAGLVADFGSEYAMLSTSNRYHSNIVATSSGTSAESNGTSGNVGEMNSSTGDQHTHYSHAQTNGNAVSSGTGSTANSSQLFHSHHNMGHFTPSAAAFISGTGTASSPTTYALLGHSSTYYGTAPSTAATPTHGQVSSVVGPVSTHSSVYQSIVYPHTHQYHHGTIHHTETRTSLYAQSPHHASPSLYRVENRHHQQHDGYLESLNSAIGGNGATGEIGGALHGLTGSPPDNNPNGPINSATNGSVSPEHETGDSLGRTQPSTDQTVWRPY</sequence>
<feature type="compositionally biased region" description="Low complexity" evidence="5">
    <location>
        <begin position="24"/>
        <end position="39"/>
    </location>
</feature>
<dbReference type="OrthoDB" id="10029800at2759"/>
<dbReference type="PROSITE" id="PS51062">
    <property type="entry name" value="RUNT"/>
    <property type="match status" value="1"/>
</dbReference>
<dbReference type="PANTHER" id="PTHR11950">
    <property type="entry name" value="RUNT RELATED"/>
    <property type="match status" value="1"/>
</dbReference>
<feature type="compositionally biased region" description="Polar residues" evidence="5">
    <location>
        <begin position="640"/>
        <end position="654"/>
    </location>
</feature>
<keyword evidence="8" id="KW-1185">Reference proteome</keyword>
<evidence type="ECO:0000313" key="8">
    <source>
        <dbReference type="Proteomes" id="UP000000305"/>
    </source>
</evidence>
<evidence type="ECO:0000256" key="2">
    <source>
        <dbReference type="ARBA" id="ARBA00023015"/>
    </source>
</evidence>
<evidence type="ECO:0000313" key="7">
    <source>
        <dbReference type="EMBL" id="EFX86301.1"/>
    </source>
</evidence>
<dbReference type="InterPro" id="IPR000040">
    <property type="entry name" value="AML1_Runt"/>
</dbReference>
<accession>E9G2J3</accession>
<dbReference type="AlphaFoldDB" id="E9G2J3"/>
<organism evidence="7 8">
    <name type="scientific">Daphnia pulex</name>
    <name type="common">Water flea</name>
    <dbReference type="NCBI Taxonomy" id="6669"/>
    <lineage>
        <taxon>Eukaryota</taxon>
        <taxon>Metazoa</taxon>
        <taxon>Ecdysozoa</taxon>
        <taxon>Arthropoda</taxon>
        <taxon>Crustacea</taxon>
        <taxon>Branchiopoda</taxon>
        <taxon>Diplostraca</taxon>
        <taxon>Cladocera</taxon>
        <taxon>Anomopoda</taxon>
        <taxon>Daphniidae</taxon>
        <taxon>Daphnia</taxon>
    </lineage>
</organism>
<dbReference type="GO" id="GO:0000981">
    <property type="term" value="F:DNA-binding transcription factor activity, RNA polymerase II-specific"/>
    <property type="evidence" value="ECO:0000318"/>
    <property type="project" value="GO_Central"/>
</dbReference>
<dbReference type="HOGENOM" id="CLU_419366_0_0_1"/>
<dbReference type="InterPro" id="IPR008967">
    <property type="entry name" value="p53-like_TF_DNA-bd_sf"/>
</dbReference>
<dbReference type="InParanoid" id="E9G2J3"/>
<dbReference type="InterPro" id="IPR013524">
    <property type="entry name" value="Runt_dom"/>
</dbReference>
<dbReference type="SUPFAM" id="SSF49417">
    <property type="entry name" value="p53-like transcription factors"/>
    <property type="match status" value="1"/>
</dbReference>
<reference evidence="7 8" key="1">
    <citation type="journal article" date="2011" name="Science">
        <title>The ecoresponsive genome of Daphnia pulex.</title>
        <authorList>
            <person name="Colbourne J.K."/>
            <person name="Pfrender M.E."/>
            <person name="Gilbert D."/>
            <person name="Thomas W.K."/>
            <person name="Tucker A."/>
            <person name="Oakley T.H."/>
            <person name="Tokishita S."/>
            <person name="Aerts A."/>
            <person name="Arnold G.J."/>
            <person name="Basu M.K."/>
            <person name="Bauer D.J."/>
            <person name="Caceres C.E."/>
            <person name="Carmel L."/>
            <person name="Casola C."/>
            <person name="Choi J.H."/>
            <person name="Detter J.C."/>
            <person name="Dong Q."/>
            <person name="Dusheyko S."/>
            <person name="Eads B.D."/>
            <person name="Frohlich T."/>
            <person name="Geiler-Samerotte K.A."/>
            <person name="Gerlach D."/>
            <person name="Hatcher P."/>
            <person name="Jogdeo S."/>
            <person name="Krijgsveld J."/>
            <person name="Kriventseva E.V."/>
            <person name="Kultz D."/>
            <person name="Laforsch C."/>
            <person name="Lindquist E."/>
            <person name="Lopez J."/>
            <person name="Manak J.R."/>
            <person name="Muller J."/>
            <person name="Pangilinan J."/>
            <person name="Patwardhan R.P."/>
            <person name="Pitluck S."/>
            <person name="Pritham E.J."/>
            <person name="Rechtsteiner A."/>
            <person name="Rho M."/>
            <person name="Rogozin I.B."/>
            <person name="Sakarya O."/>
            <person name="Salamov A."/>
            <person name="Schaack S."/>
            <person name="Shapiro H."/>
            <person name="Shiga Y."/>
            <person name="Skalitzky C."/>
            <person name="Smith Z."/>
            <person name="Souvorov A."/>
            <person name="Sung W."/>
            <person name="Tang Z."/>
            <person name="Tsuchiya D."/>
            <person name="Tu H."/>
            <person name="Vos H."/>
            <person name="Wang M."/>
            <person name="Wolf Y.I."/>
            <person name="Yamagata H."/>
            <person name="Yamada T."/>
            <person name="Ye Y."/>
            <person name="Shaw J.R."/>
            <person name="Andrews J."/>
            <person name="Crease T.J."/>
            <person name="Tang H."/>
            <person name="Lucas S.M."/>
            <person name="Robertson H.M."/>
            <person name="Bork P."/>
            <person name="Koonin E.V."/>
            <person name="Zdobnov E.M."/>
            <person name="Grigoriev I.V."/>
            <person name="Lynch M."/>
            <person name="Boore J.L."/>
        </authorList>
    </citation>
    <scope>NUCLEOTIDE SEQUENCE [LARGE SCALE GENOMIC DNA]</scope>
</reference>
<dbReference type="PRINTS" id="PR00967">
    <property type="entry name" value="ONCOGENEAML1"/>
</dbReference>
<feature type="region of interest" description="Disordered" evidence="5">
    <location>
        <begin position="413"/>
        <end position="469"/>
    </location>
</feature>
<keyword evidence="3" id="KW-0804">Transcription</keyword>
<keyword evidence="2" id="KW-0805">Transcription regulation</keyword>
<keyword evidence="4" id="KW-0539">Nucleus</keyword>
<dbReference type="PANTHER" id="PTHR11950:SF49">
    <property type="entry name" value="PROTEIN LOZENGE"/>
    <property type="match status" value="1"/>
</dbReference>
<feature type="region of interest" description="Disordered" evidence="5">
    <location>
        <begin position="603"/>
        <end position="654"/>
    </location>
</feature>
<feature type="domain" description="Runt" evidence="6">
    <location>
        <begin position="66"/>
        <end position="194"/>
    </location>
</feature>
<name>E9G2J3_DAPPU</name>
<proteinExistence type="predicted"/>
<feature type="compositionally biased region" description="Polar residues" evidence="5">
    <location>
        <begin position="413"/>
        <end position="465"/>
    </location>
</feature>
<dbReference type="GO" id="GO:0005524">
    <property type="term" value="F:ATP binding"/>
    <property type="evidence" value="ECO:0007669"/>
    <property type="project" value="InterPro"/>
</dbReference>